<dbReference type="RefSeq" id="WP_322948874.1">
    <property type="nucleotide sequence ID" value="NZ_JAYEET010000024.1"/>
</dbReference>
<evidence type="ECO:0000313" key="2">
    <source>
        <dbReference type="Proteomes" id="UP001292571"/>
    </source>
</evidence>
<reference evidence="1 2" key="1">
    <citation type="submission" date="2023-12" db="EMBL/GenBank/DDBJ databases">
        <title>Pseudomonas sp. T5W1.</title>
        <authorList>
            <person name="Maltman C."/>
        </authorList>
    </citation>
    <scope>NUCLEOTIDE SEQUENCE [LARGE SCALE GENOMIC DNA]</scope>
    <source>
        <strain evidence="1 2">T5W1</strain>
    </source>
</reference>
<comment type="caution">
    <text evidence="1">The sequence shown here is derived from an EMBL/GenBank/DDBJ whole genome shotgun (WGS) entry which is preliminary data.</text>
</comment>
<gene>
    <name evidence="1" type="ORF">SOP97_08035</name>
</gene>
<proteinExistence type="predicted"/>
<evidence type="ECO:0008006" key="3">
    <source>
        <dbReference type="Google" id="ProtNLM"/>
    </source>
</evidence>
<protein>
    <recommendedName>
        <fullName evidence="3">XRE family transcriptional regulator</fullName>
    </recommendedName>
</protein>
<accession>A0ABU5P878</accession>
<name>A0ABU5P878_9PSED</name>
<keyword evidence="2" id="KW-1185">Reference proteome</keyword>
<dbReference type="Proteomes" id="UP001292571">
    <property type="component" value="Unassembled WGS sequence"/>
</dbReference>
<evidence type="ECO:0000313" key="1">
    <source>
        <dbReference type="EMBL" id="MEA1605763.1"/>
    </source>
</evidence>
<dbReference type="EMBL" id="JAYEET010000024">
    <property type="protein sequence ID" value="MEA1605763.1"/>
    <property type="molecule type" value="Genomic_DNA"/>
</dbReference>
<sequence>MKRRNWKSAQPSSIRQALEWSLEYAKERHNLSVERIAERMGLANHWALYKWASEGRMPAVSIPAFEHVCGINLVSRWLASTGSKLLIDMPTGRGCSASDMQELQAALHTATGALLAFYNGTADADATLAAIQTGLEGLAWHRGNVQQHAHPQLELGEPHE</sequence>
<organism evidence="1 2">
    <name type="scientific">Pseudomonas spirodelae</name>
    <dbReference type="NCBI Taxonomy" id="3101751"/>
    <lineage>
        <taxon>Bacteria</taxon>
        <taxon>Pseudomonadati</taxon>
        <taxon>Pseudomonadota</taxon>
        <taxon>Gammaproteobacteria</taxon>
        <taxon>Pseudomonadales</taxon>
        <taxon>Pseudomonadaceae</taxon>
        <taxon>Pseudomonas</taxon>
    </lineage>
</organism>